<dbReference type="KEGG" id="rml:FF011L_26260"/>
<dbReference type="InterPro" id="IPR008331">
    <property type="entry name" value="Ferritin_DPS_dom"/>
</dbReference>
<evidence type="ECO:0000256" key="2">
    <source>
        <dbReference type="RuleBase" id="RU003875"/>
    </source>
</evidence>
<dbReference type="EMBL" id="CP036262">
    <property type="protein sequence ID" value="QDS93851.1"/>
    <property type="molecule type" value="Genomic_DNA"/>
</dbReference>
<accession>A0A517MG35</accession>
<dbReference type="InterPro" id="IPR002177">
    <property type="entry name" value="DPS_DNA-bd"/>
</dbReference>
<organism evidence="4 5">
    <name type="scientific">Roseimaritima multifibrata</name>
    <dbReference type="NCBI Taxonomy" id="1930274"/>
    <lineage>
        <taxon>Bacteria</taxon>
        <taxon>Pseudomonadati</taxon>
        <taxon>Planctomycetota</taxon>
        <taxon>Planctomycetia</taxon>
        <taxon>Pirellulales</taxon>
        <taxon>Pirellulaceae</taxon>
        <taxon>Roseimaritima</taxon>
    </lineage>
</organism>
<dbReference type="GO" id="GO:0016722">
    <property type="term" value="F:oxidoreductase activity, acting on metal ions"/>
    <property type="evidence" value="ECO:0007669"/>
    <property type="project" value="InterPro"/>
</dbReference>
<protein>
    <submittedName>
        <fullName evidence="4">Fine tangled pili major subunit</fullName>
    </submittedName>
</protein>
<dbReference type="OrthoDB" id="9797023at2"/>
<dbReference type="Gene3D" id="1.20.1260.10">
    <property type="match status" value="1"/>
</dbReference>
<dbReference type="InterPro" id="IPR009078">
    <property type="entry name" value="Ferritin-like_SF"/>
</dbReference>
<evidence type="ECO:0000259" key="3">
    <source>
        <dbReference type="Pfam" id="PF00210"/>
    </source>
</evidence>
<dbReference type="GO" id="GO:0008199">
    <property type="term" value="F:ferric iron binding"/>
    <property type="evidence" value="ECO:0007669"/>
    <property type="project" value="InterPro"/>
</dbReference>
<dbReference type="Proteomes" id="UP000320672">
    <property type="component" value="Chromosome"/>
</dbReference>
<dbReference type="RefSeq" id="WP_145351944.1">
    <property type="nucleotide sequence ID" value="NZ_CP036262.1"/>
</dbReference>
<dbReference type="PANTHER" id="PTHR42932:SF2">
    <property type="entry name" value="DNA PROTECTION DURING STARVATION PROTEIN 1"/>
    <property type="match status" value="1"/>
</dbReference>
<comment type="similarity">
    <text evidence="1 2">Belongs to the Dps family.</text>
</comment>
<evidence type="ECO:0000256" key="1">
    <source>
        <dbReference type="ARBA" id="ARBA00009497"/>
    </source>
</evidence>
<dbReference type="PIRSF" id="PIRSF005900">
    <property type="entry name" value="Dps"/>
    <property type="match status" value="1"/>
</dbReference>
<name>A0A517MG35_9BACT</name>
<dbReference type="PRINTS" id="PR01346">
    <property type="entry name" value="HELNAPAPROT"/>
</dbReference>
<dbReference type="Pfam" id="PF00210">
    <property type="entry name" value="Ferritin"/>
    <property type="match status" value="1"/>
</dbReference>
<dbReference type="PANTHER" id="PTHR42932">
    <property type="entry name" value="GENERAL STRESS PROTEIN 20U"/>
    <property type="match status" value="1"/>
</dbReference>
<dbReference type="PROSITE" id="PS00818">
    <property type="entry name" value="DPS_1"/>
    <property type="match status" value="1"/>
</dbReference>
<proteinExistence type="inferred from homology"/>
<dbReference type="InterPro" id="IPR023188">
    <property type="entry name" value="DPS_DNA-bd_CS"/>
</dbReference>
<evidence type="ECO:0000313" key="5">
    <source>
        <dbReference type="Proteomes" id="UP000320672"/>
    </source>
</evidence>
<dbReference type="InterPro" id="IPR012347">
    <property type="entry name" value="Ferritin-like"/>
</dbReference>
<dbReference type="CDD" id="cd01043">
    <property type="entry name" value="DPS"/>
    <property type="match status" value="1"/>
</dbReference>
<gene>
    <name evidence="4" type="primary">ftpA</name>
    <name evidence="4" type="ORF">FF011L_26260</name>
</gene>
<dbReference type="AlphaFoldDB" id="A0A517MG35"/>
<keyword evidence="5" id="KW-1185">Reference proteome</keyword>
<reference evidence="4 5" key="1">
    <citation type="submission" date="2019-02" db="EMBL/GenBank/DDBJ databases">
        <title>Deep-cultivation of Planctomycetes and their phenomic and genomic characterization uncovers novel biology.</title>
        <authorList>
            <person name="Wiegand S."/>
            <person name="Jogler M."/>
            <person name="Boedeker C."/>
            <person name="Pinto D."/>
            <person name="Vollmers J."/>
            <person name="Rivas-Marin E."/>
            <person name="Kohn T."/>
            <person name="Peeters S.H."/>
            <person name="Heuer A."/>
            <person name="Rast P."/>
            <person name="Oberbeckmann S."/>
            <person name="Bunk B."/>
            <person name="Jeske O."/>
            <person name="Meyerdierks A."/>
            <person name="Storesund J.E."/>
            <person name="Kallscheuer N."/>
            <person name="Luecker S."/>
            <person name="Lage O.M."/>
            <person name="Pohl T."/>
            <person name="Merkel B.J."/>
            <person name="Hornburger P."/>
            <person name="Mueller R.-W."/>
            <person name="Bruemmer F."/>
            <person name="Labrenz M."/>
            <person name="Spormann A.M."/>
            <person name="Op den Camp H."/>
            <person name="Overmann J."/>
            <person name="Amann R."/>
            <person name="Jetten M.S.M."/>
            <person name="Mascher T."/>
            <person name="Medema M.H."/>
            <person name="Devos D.P."/>
            <person name="Kaster A.-K."/>
            <person name="Ovreas L."/>
            <person name="Rohde M."/>
            <person name="Galperin M.Y."/>
            <person name="Jogler C."/>
        </authorList>
    </citation>
    <scope>NUCLEOTIDE SEQUENCE [LARGE SCALE GENOMIC DNA]</scope>
    <source>
        <strain evidence="4 5">FF011L</strain>
    </source>
</reference>
<evidence type="ECO:0000313" key="4">
    <source>
        <dbReference type="EMBL" id="QDS93851.1"/>
    </source>
</evidence>
<dbReference type="SUPFAM" id="SSF47240">
    <property type="entry name" value="Ferritin-like"/>
    <property type="match status" value="1"/>
</dbReference>
<sequence>MATNKKTMKREILPADQQKKVVGLLQANLVTVIDLALFLKQAHWSVVGRGFRSVHLQLDEIIESVREGSDEIAERISTLGAAPDGRSSTVSDKSKLKKYPEGFQKAPTTVSLVADALKTTVDQLRNSIAKLGDLDPISEDLCIGISAGLEKHLWMVQSQEV</sequence>
<feature type="domain" description="Ferritin/DPS" evidence="3">
    <location>
        <begin position="24"/>
        <end position="159"/>
    </location>
</feature>